<comment type="similarity">
    <text evidence="1">Belongs to the alpha-carbonic anhydrase family.</text>
</comment>
<accession>A0A673GNN4</accession>
<dbReference type="PROSITE" id="PS51144">
    <property type="entry name" value="ALPHA_CA_2"/>
    <property type="match status" value="1"/>
</dbReference>
<dbReference type="PANTHER" id="PTHR18952:SF84">
    <property type="entry name" value="CARBONIC ANHYDRASE 14"/>
    <property type="match status" value="1"/>
</dbReference>
<evidence type="ECO:0000313" key="3">
    <source>
        <dbReference type="Ensembl" id="ENSSRHP00000015014.1"/>
    </source>
</evidence>
<keyword evidence="4" id="KW-1185">Reference proteome</keyword>
<dbReference type="AlphaFoldDB" id="A0A673GNN4"/>
<dbReference type="Pfam" id="PF00194">
    <property type="entry name" value="Carb_anhydrase"/>
    <property type="match status" value="1"/>
</dbReference>
<dbReference type="GO" id="GO:0008270">
    <property type="term" value="F:zinc ion binding"/>
    <property type="evidence" value="ECO:0007669"/>
    <property type="project" value="InterPro"/>
</dbReference>
<dbReference type="PANTHER" id="PTHR18952">
    <property type="entry name" value="CARBONIC ANHYDRASE"/>
    <property type="match status" value="1"/>
</dbReference>
<evidence type="ECO:0000256" key="1">
    <source>
        <dbReference type="ARBA" id="ARBA00010718"/>
    </source>
</evidence>
<dbReference type="Gene3D" id="3.10.200.10">
    <property type="entry name" value="Alpha carbonic anhydrase"/>
    <property type="match status" value="1"/>
</dbReference>
<reference evidence="3" key="2">
    <citation type="submission" date="2025-09" db="UniProtKB">
        <authorList>
            <consortium name="Ensembl"/>
        </authorList>
    </citation>
    <scope>IDENTIFICATION</scope>
</reference>
<dbReference type="SUPFAM" id="SSF51069">
    <property type="entry name" value="Carbonic anhydrase"/>
    <property type="match status" value="1"/>
</dbReference>
<evidence type="ECO:0000259" key="2">
    <source>
        <dbReference type="PROSITE" id="PS51144"/>
    </source>
</evidence>
<reference evidence="3" key="1">
    <citation type="submission" date="2025-08" db="UniProtKB">
        <authorList>
            <consortium name="Ensembl"/>
        </authorList>
    </citation>
    <scope>IDENTIFICATION</scope>
</reference>
<dbReference type="InterPro" id="IPR001148">
    <property type="entry name" value="CA_dom"/>
</dbReference>
<organism evidence="3 4">
    <name type="scientific">Sinocyclocheilus rhinocerous</name>
    <dbReference type="NCBI Taxonomy" id="307959"/>
    <lineage>
        <taxon>Eukaryota</taxon>
        <taxon>Metazoa</taxon>
        <taxon>Chordata</taxon>
        <taxon>Craniata</taxon>
        <taxon>Vertebrata</taxon>
        <taxon>Euteleostomi</taxon>
        <taxon>Actinopterygii</taxon>
        <taxon>Neopterygii</taxon>
        <taxon>Teleostei</taxon>
        <taxon>Ostariophysi</taxon>
        <taxon>Cypriniformes</taxon>
        <taxon>Cyprinidae</taxon>
        <taxon>Cyprininae</taxon>
        <taxon>Sinocyclocheilus</taxon>
    </lineage>
</organism>
<dbReference type="GO" id="GO:0005886">
    <property type="term" value="C:plasma membrane"/>
    <property type="evidence" value="ECO:0007669"/>
    <property type="project" value="TreeGrafter"/>
</dbReference>
<evidence type="ECO:0000313" key="4">
    <source>
        <dbReference type="Proteomes" id="UP000472270"/>
    </source>
</evidence>
<protein>
    <recommendedName>
        <fullName evidence="2">Alpha-carbonic anhydrase domain-containing protein</fullName>
    </recommendedName>
</protein>
<dbReference type="InterPro" id="IPR023561">
    <property type="entry name" value="Carbonic_anhydrase_a-class"/>
</dbReference>
<dbReference type="GO" id="GO:0004089">
    <property type="term" value="F:carbonate dehydratase activity"/>
    <property type="evidence" value="ECO:0007669"/>
    <property type="project" value="InterPro"/>
</dbReference>
<sequence>CPCYVSVCWYIVVISLLSIAGQSALRFHKKYLNLCSKRGTKVFGVWNDMRKYPSCNNAKQSPINIEESLAQVKIQFQKLRLEGWVEKTSDSTTVKNDGKTVAIDVGGDFFVSGGGLRSKFKVGRITFHWGLCNASSDGSEHSLNDEKFPLELCIYTYISVISLLF</sequence>
<feature type="domain" description="Alpha-carbonic anhydrase" evidence="2">
    <location>
        <begin position="27"/>
        <end position="165"/>
    </location>
</feature>
<dbReference type="Ensembl" id="ENSSRHT00000015515.1">
    <property type="protein sequence ID" value="ENSSRHP00000015014.1"/>
    <property type="gene ID" value="ENSSRHG00000008331.1"/>
</dbReference>
<name>A0A673GNN4_9TELE</name>
<dbReference type="InterPro" id="IPR036398">
    <property type="entry name" value="CA_dom_sf"/>
</dbReference>
<dbReference type="SMART" id="SM01057">
    <property type="entry name" value="Carb_anhydrase"/>
    <property type="match status" value="1"/>
</dbReference>
<proteinExistence type="inferred from homology"/>
<dbReference type="Proteomes" id="UP000472270">
    <property type="component" value="Unassembled WGS sequence"/>
</dbReference>